<keyword evidence="2" id="KW-1185">Reference proteome</keyword>
<dbReference type="Proteomes" id="UP001296230">
    <property type="component" value="Chromosome"/>
</dbReference>
<organism evidence="1 2">
    <name type="scientific">Klebsiella phage vB_Kpn_K10PH82C1</name>
    <dbReference type="NCBI Taxonomy" id="3071631"/>
    <lineage>
        <taxon>Viruses</taxon>
        <taxon>Duplodnaviria</taxon>
        <taxon>Heunggongvirae</taxon>
        <taxon>Uroviricota</taxon>
        <taxon>Caudoviricetes</taxon>
        <taxon>Autographivirales</taxon>
        <taxon>Autotranscriptaviridae</taxon>
        <taxon>Studiervirinae</taxon>
        <taxon>Benllochvirus</taxon>
        <taxon>Benllochvirus K10PH82C1</taxon>
    </lineage>
</organism>
<proteinExistence type="predicted"/>
<reference evidence="1" key="1">
    <citation type="submission" date="2023-10" db="EMBL/GenBank/DDBJ databases">
        <authorList>
            <person name="Robby Concha-Eloko"/>
            <person name="Pilar Barberan- Martinez"/>
            <person name="Rafael Sanjuan"/>
            <person name="Pilar Domingo-Calap"/>
        </authorList>
    </citation>
    <scope>NUCLEOTIDE SEQUENCE</scope>
</reference>
<evidence type="ECO:0000313" key="1">
    <source>
        <dbReference type="EMBL" id="CAK1344600.1"/>
    </source>
</evidence>
<dbReference type="Gene3D" id="2.60.120.260">
    <property type="entry name" value="Galactose-binding domain-like"/>
    <property type="match status" value="1"/>
</dbReference>
<evidence type="ECO:0000313" key="2">
    <source>
        <dbReference type="Proteomes" id="UP001296230"/>
    </source>
</evidence>
<accession>A0AAD2GT39</accession>
<name>A0AAD2GT39_9CAUD</name>
<sequence length="512" mass="56256">MLTNLNQPKGSTIGVLRDGRTIQEAFDSIDSSILNLMYSVVLYPTGDIVKDTQAKDAAIAKCEDSGKDLIIAAGSYKWSSGIEWNPRRYSIHGMGDVIVDVSGIPAGSYAVTLKTVHNGTKLWNNISKVMERIVFVGPATVNGIKIDSVADNSKVMNKFSNLYFNGFNIGVYLGNNQWLNRFEHCGWRNTTNKIYINAIEDSGENIQFVGCDFFGQNATLDDVCINHAAGNIEITFDGCSFDFMTSTLYAKWDQGRGIMRFSKCHFESRGQQDFEVDSANSWYHLILDGCDWTWDSSTMPTRIGRINSTNVYRPACLTVTNCNFNSGKAFDLGGRELFTVLGQSVIRQSGNNVISEKGNRGVIISRANRRTPFMDMASYTAGTIYNTGSGTVSESAEFPTSNTLFGNALAVNGPKSIWTKTPVVGGTRICFAGNVKRGNPSVGVQLRFYDTADNVVSVASTQTDGTTGDWQKFCQQYVVPYNAVGVRMQLDCSMQAVGEVTTIHSWMVESHS</sequence>
<protein>
    <submittedName>
        <fullName evidence="1">Tail spike protein</fullName>
    </submittedName>
</protein>
<dbReference type="EMBL" id="OY757061">
    <property type="protein sequence ID" value="CAK1344600.1"/>
    <property type="molecule type" value="Genomic_DNA"/>
</dbReference>
<gene>
    <name evidence="1" type="ORF">K10PH82C1_LOCUS51</name>
</gene>